<dbReference type="AlphaFoldDB" id="A0A166VZJ9"/>
<dbReference type="PROSITE" id="PS51471">
    <property type="entry name" value="FE2OG_OXY"/>
    <property type="match status" value="1"/>
</dbReference>
<evidence type="ECO:0000256" key="3">
    <source>
        <dbReference type="ARBA" id="ARBA00022723"/>
    </source>
</evidence>
<dbReference type="STRING" id="436010.A0A166VZJ9"/>
<dbReference type="EMBL" id="KV417843">
    <property type="protein sequence ID" value="KZP05381.1"/>
    <property type="molecule type" value="Genomic_DNA"/>
</dbReference>
<keyword evidence="6" id="KW-0408">Iron</keyword>
<keyword evidence="5" id="KW-0560">Oxidoreductase</keyword>
<dbReference type="GO" id="GO:0051213">
    <property type="term" value="F:dioxygenase activity"/>
    <property type="evidence" value="ECO:0007669"/>
    <property type="project" value="UniProtKB-KW"/>
</dbReference>
<dbReference type="EMBL" id="KV417483">
    <property type="protein sequence ID" value="KZP33224.1"/>
    <property type="molecule type" value="Genomic_DNA"/>
</dbReference>
<keyword evidence="11" id="KW-1185">Reference proteome</keyword>
<evidence type="ECO:0000256" key="1">
    <source>
        <dbReference type="ARBA" id="ARBA00004123"/>
    </source>
</evidence>
<evidence type="ECO:0000313" key="9">
    <source>
        <dbReference type="EMBL" id="KZP05381.1"/>
    </source>
</evidence>
<dbReference type="InterPro" id="IPR005123">
    <property type="entry name" value="Oxoglu/Fe-dep_dioxygenase_dom"/>
</dbReference>
<gene>
    <name evidence="10" type="ORF">FIBSPDRAFT_907000</name>
    <name evidence="9" type="ORF">FIBSPDRAFT_914892</name>
</gene>
<reference evidence="10 11" key="1">
    <citation type="journal article" date="2016" name="Mol. Biol. Evol.">
        <title>Comparative Genomics of Early-Diverging Mushroom-Forming Fungi Provides Insights into the Origins of Lignocellulose Decay Capabilities.</title>
        <authorList>
            <person name="Nagy L.G."/>
            <person name="Riley R."/>
            <person name="Tritt A."/>
            <person name="Adam C."/>
            <person name="Daum C."/>
            <person name="Floudas D."/>
            <person name="Sun H."/>
            <person name="Yadav J.S."/>
            <person name="Pangilinan J."/>
            <person name="Larsson K.H."/>
            <person name="Matsuura K."/>
            <person name="Barry K."/>
            <person name="Labutti K."/>
            <person name="Kuo R."/>
            <person name="Ohm R.A."/>
            <person name="Bhattacharya S.S."/>
            <person name="Shirouzu T."/>
            <person name="Yoshinaga Y."/>
            <person name="Martin F.M."/>
            <person name="Grigoriev I.V."/>
            <person name="Hibbett D.S."/>
        </authorList>
    </citation>
    <scope>NUCLEOTIDE SEQUENCE [LARGE SCALE GENOMIC DNA]</scope>
    <source>
        <strain evidence="10 11">CBS 109695</strain>
    </source>
</reference>
<dbReference type="Pfam" id="PF13532">
    <property type="entry name" value="2OG-FeII_Oxy_2"/>
    <property type="match status" value="1"/>
</dbReference>
<evidence type="ECO:0000256" key="7">
    <source>
        <dbReference type="ARBA" id="ARBA00023242"/>
    </source>
</evidence>
<keyword evidence="7" id="KW-0539">Nucleus</keyword>
<dbReference type="InterPro" id="IPR027450">
    <property type="entry name" value="AlkB-like"/>
</dbReference>
<sequence length="260" mass="28692">MARRDLEQFKVPGSSNAFYIPNFVSEEEQEYLIRKILESPRHKWKALANRRVFFSGGEVSKNVLIPQAMPSFLTGYPNIIGRLQDTGAFDSSPHCAPNHVILNEYLPGQGIMPHEDGPSYHPVVATISLGSHAVFHYYQYAIESDVSASAGASLQAGRTINPRPVLSVLLEPCSAIVTTSSLYISHLHGIQDIEEDTVSITEDGHAFVAGLESPVANWHMLSPTKAQAMHSGDILRRGTRYSLTCRDVEKVMGGKTFLRQ</sequence>
<dbReference type="Gene3D" id="2.60.120.590">
    <property type="entry name" value="Alpha-ketoglutarate-dependent dioxygenase AlkB-like"/>
    <property type="match status" value="1"/>
</dbReference>
<dbReference type="PANTHER" id="PTHR46030">
    <property type="entry name" value="ALPHA-KETOGLUTARATE-DEPENDENT DIOXYGENASE ALKB HOMOLOG 6"/>
    <property type="match status" value="1"/>
</dbReference>
<evidence type="ECO:0000313" key="11">
    <source>
        <dbReference type="Proteomes" id="UP000076532"/>
    </source>
</evidence>
<dbReference type="PANTHER" id="PTHR46030:SF1">
    <property type="entry name" value="ALPHA-KETOGLUTARATE-DEPENDENT DIOXYGENASE ALKB HOMOLOG 6"/>
    <property type="match status" value="1"/>
</dbReference>
<evidence type="ECO:0000259" key="8">
    <source>
        <dbReference type="PROSITE" id="PS51471"/>
    </source>
</evidence>
<proteinExistence type="inferred from homology"/>
<comment type="similarity">
    <text evidence="2">Belongs to the alkB family.</text>
</comment>
<dbReference type="GO" id="GO:0046872">
    <property type="term" value="F:metal ion binding"/>
    <property type="evidence" value="ECO:0007669"/>
    <property type="project" value="UniProtKB-KW"/>
</dbReference>
<comment type="subcellular location">
    <subcellularLocation>
        <location evidence="1">Nucleus</location>
    </subcellularLocation>
</comment>
<dbReference type="InterPro" id="IPR037151">
    <property type="entry name" value="AlkB-like_sf"/>
</dbReference>
<organism evidence="10 11">
    <name type="scientific">Athelia psychrophila</name>
    <dbReference type="NCBI Taxonomy" id="1759441"/>
    <lineage>
        <taxon>Eukaryota</taxon>
        <taxon>Fungi</taxon>
        <taxon>Dikarya</taxon>
        <taxon>Basidiomycota</taxon>
        <taxon>Agaricomycotina</taxon>
        <taxon>Agaricomycetes</taxon>
        <taxon>Agaricomycetidae</taxon>
        <taxon>Atheliales</taxon>
        <taxon>Atheliaceae</taxon>
        <taxon>Athelia</taxon>
    </lineage>
</organism>
<keyword evidence="3" id="KW-0479">Metal-binding</keyword>
<keyword evidence="4" id="KW-0223">Dioxygenase</keyword>
<protein>
    <recommendedName>
        <fullName evidence="8">Fe2OG dioxygenase domain-containing protein</fullName>
    </recommendedName>
</protein>
<name>A0A166VZJ9_9AGAM</name>
<dbReference type="GO" id="GO:0005634">
    <property type="term" value="C:nucleus"/>
    <property type="evidence" value="ECO:0007669"/>
    <property type="project" value="UniProtKB-SubCell"/>
</dbReference>
<dbReference type="InterPro" id="IPR032862">
    <property type="entry name" value="ALKBH6"/>
</dbReference>
<evidence type="ECO:0000256" key="6">
    <source>
        <dbReference type="ARBA" id="ARBA00023004"/>
    </source>
</evidence>
<feature type="domain" description="Fe2OG dioxygenase" evidence="8">
    <location>
        <begin position="96"/>
        <end position="249"/>
    </location>
</feature>
<dbReference type="OrthoDB" id="412814at2759"/>
<dbReference type="SUPFAM" id="SSF51197">
    <property type="entry name" value="Clavaminate synthase-like"/>
    <property type="match status" value="1"/>
</dbReference>
<evidence type="ECO:0000313" key="10">
    <source>
        <dbReference type="EMBL" id="KZP33224.1"/>
    </source>
</evidence>
<accession>A0A166VZJ9</accession>
<evidence type="ECO:0000256" key="4">
    <source>
        <dbReference type="ARBA" id="ARBA00022964"/>
    </source>
</evidence>
<evidence type="ECO:0000256" key="2">
    <source>
        <dbReference type="ARBA" id="ARBA00007879"/>
    </source>
</evidence>
<evidence type="ECO:0000256" key="5">
    <source>
        <dbReference type="ARBA" id="ARBA00023002"/>
    </source>
</evidence>
<dbReference type="Proteomes" id="UP000076532">
    <property type="component" value="Unassembled WGS sequence"/>
</dbReference>